<dbReference type="GO" id="GO:0008654">
    <property type="term" value="P:phospholipid biosynthetic process"/>
    <property type="evidence" value="ECO:0007669"/>
    <property type="project" value="InterPro"/>
</dbReference>
<evidence type="ECO:0000313" key="4">
    <source>
        <dbReference type="EMBL" id="MBF8435560.1"/>
    </source>
</evidence>
<evidence type="ECO:0000256" key="2">
    <source>
        <dbReference type="RuleBase" id="RU003750"/>
    </source>
</evidence>
<accession>A0A931ASD2</accession>
<keyword evidence="5" id="KW-1185">Reference proteome</keyword>
<feature type="transmembrane region" description="Helical" evidence="3">
    <location>
        <begin position="153"/>
        <end position="183"/>
    </location>
</feature>
<dbReference type="PROSITE" id="PS00379">
    <property type="entry name" value="CDP_ALCOHOL_P_TRANSF"/>
    <property type="match status" value="1"/>
</dbReference>
<keyword evidence="3" id="KW-1133">Transmembrane helix</keyword>
<reference evidence="4" key="1">
    <citation type="submission" date="2020-11" db="EMBL/GenBank/DDBJ databases">
        <title>Halonatronomonas betainensis gen. nov., sp. nov. a novel haloalkaliphilic representative of the family Halanaerobiacae capable of betaine degradation.</title>
        <authorList>
            <person name="Boltyanskaya Y."/>
            <person name="Kevbrin V."/>
            <person name="Detkova E."/>
            <person name="Grouzdev D.S."/>
            <person name="Koziaeva V."/>
            <person name="Zhilina T."/>
        </authorList>
    </citation>
    <scope>NUCLEOTIDE SEQUENCE</scope>
    <source>
        <strain evidence="4">Z-7014</strain>
    </source>
</reference>
<name>A0A931ASD2_9FIRM</name>
<comment type="similarity">
    <text evidence="2">Belongs to the CDP-alcohol phosphatidyltransferase class-I family.</text>
</comment>
<proteinExistence type="inferred from homology"/>
<dbReference type="InterPro" id="IPR000462">
    <property type="entry name" value="CDP-OH_P_trans"/>
</dbReference>
<dbReference type="AlphaFoldDB" id="A0A931ASD2"/>
<organism evidence="4 5">
    <name type="scientific">Halonatronomonas betaini</name>
    <dbReference type="NCBI Taxonomy" id="2778430"/>
    <lineage>
        <taxon>Bacteria</taxon>
        <taxon>Bacillati</taxon>
        <taxon>Bacillota</taxon>
        <taxon>Clostridia</taxon>
        <taxon>Halanaerobiales</taxon>
        <taxon>Halarsenatibacteraceae</taxon>
        <taxon>Halonatronomonas</taxon>
    </lineage>
</organism>
<gene>
    <name evidence="4" type="ORF">I0Q91_00580</name>
</gene>
<keyword evidence="1 2" id="KW-0808">Transferase</keyword>
<keyword evidence="3" id="KW-0472">Membrane</keyword>
<evidence type="ECO:0000313" key="5">
    <source>
        <dbReference type="Proteomes" id="UP000621436"/>
    </source>
</evidence>
<dbReference type="EMBL" id="JADPIE010000001">
    <property type="protein sequence ID" value="MBF8435560.1"/>
    <property type="molecule type" value="Genomic_DNA"/>
</dbReference>
<dbReference type="RefSeq" id="WP_270452198.1">
    <property type="nucleotide sequence ID" value="NZ_JADPIE010000001.1"/>
</dbReference>
<sequence length="197" mass="21955">MLDTHARKYFDSIINFTAKSIADLGLNSNQVTIIAAAVGVFTGLLVYLDQFIAAIIVLWLSGFLDAVDGAIARLNNKESMWGTVLDITLDRVVEISFIIGLAFRFPEIRLNLLFMTVSIILSLTVFLTVGAVSEKSRIKSFHYQSGLMERTEGFILFTVFLVLPDFIYGLTILYAVLVLFTAIQRFNEASKLLSRAD</sequence>
<dbReference type="Pfam" id="PF01066">
    <property type="entry name" value="CDP-OH_P_transf"/>
    <property type="match status" value="1"/>
</dbReference>
<keyword evidence="3" id="KW-0812">Transmembrane</keyword>
<dbReference type="InterPro" id="IPR048254">
    <property type="entry name" value="CDP_ALCOHOL_P_TRANSF_CS"/>
</dbReference>
<protein>
    <submittedName>
        <fullName evidence="4">CDP-alcohol phosphatidyltransferase family protein</fullName>
    </submittedName>
</protein>
<evidence type="ECO:0000256" key="1">
    <source>
        <dbReference type="ARBA" id="ARBA00022679"/>
    </source>
</evidence>
<dbReference type="Proteomes" id="UP000621436">
    <property type="component" value="Unassembled WGS sequence"/>
</dbReference>
<dbReference type="Gene3D" id="1.20.120.1760">
    <property type="match status" value="1"/>
</dbReference>
<dbReference type="GO" id="GO:0016780">
    <property type="term" value="F:phosphotransferase activity, for other substituted phosphate groups"/>
    <property type="evidence" value="ECO:0007669"/>
    <property type="project" value="InterPro"/>
</dbReference>
<dbReference type="GO" id="GO:0016020">
    <property type="term" value="C:membrane"/>
    <property type="evidence" value="ECO:0007669"/>
    <property type="project" value="InterPro"/>
</dbReference>
<evidence type="ECO:0000256" key="3">
    <source>
        <dbReference type="SAM" id="Phobius"/>
    </source>
</evidence>
<feature type="transmembrane region" description="Helical" evidence="3">
    <location>
        <begin position="110"/>
        <end position="133"/>
    </location>
</feature>
<feature type="transmembrane region" description="Helical" evidence="3">
    <location>
        <begin position="33"/>
        <end position="60"/>
    </location>
</feature>
<comment type="caution">
    <text evidence="4">The sequence shown here is derived from an EMBL/GenBank/DDBJ whole genome shotgun (WGS) entry which is preliminary data.</text>
</comment>
<dbReference type="InterPro" id="IPR043130">
    <property type="entry name" value="CDP-OH_PTrfase_TM_dom"/>
</dbReference>